<evidence type="ECO:0000313" key="4">
    <source>
        <dbReference type="EMBL" id="CAF3658674.1"/>
    </source>
</evidence>
<dbReference type="Proteomes" id="UP000663870">
    <property type="component" value="Unassembled WGS sequence"/>
</dbReference>
<dbReference type="EMBL" id="CAJNOT010000793">
    <property type="protein sequence ID" value="CAF1082010.1"/>
    <property type="molecule type" value="Genomic_DNA"/>
</dbReference>
<evidence type="ECO:0000313" key="1">
    <source>
        <dbReference type="EMBL" id="CAF0771134.1"/>
    </source>
</evidence>
<dbReference type="Proteomes" id="UP000663854">
    <property type="component" value="Unassembled WGS sequence"/>
</dbReference>
<dbReference type="GO" id="GO:0071986">
    <property type="term" value="C:Ragulator complex"/>
    <property type="evidence" value="ECO:0007669"/>
    <property type="project" value="InterPro"/>
</dbReference>
<keyword evidence="6" id="KW-1185">Reference proteome</keyword>
<proteinExistence type="predicted"/>
<reference evidence="1" key="1">
    <citation type="submission" date="2021-02" db="EMBL/GenBank/DDBJ databases">
        <authorList>
            <person name="Nowell W R."/>
        </authorList>
    </citation>
    <scope>NUCLEOTIDE SEQUENCE</scope>
</reference>
<dbReference type="GO" id="GO:0043066">
    <property type="term" value="P:negative regulation of apoptotic process"/>
    <property type="evidence" value="ECO:0007669"/>
    <property type="project" value="InterPro"/>
</dbReference>
<dbReference type="InterPro" id="IPR024135">
    <property type="entry name" value="LAMTOR5"/>
</dbReference>
<accession>A0A813QQ25</accession>
<name>A0A813QQ25_9BILA</name>
<gene>
    <name evidence="4" type="ORF">JBS370_LOCUS6777</name>
    <name evidence="3" type="ORF">JXQ802_LOCUS37210</name>
    <name evidence="1" type="ORF">PYM288_LOCUS3114</name>
    <name evidence="2" type="ORF">ZHD862_LOCUS16636</name>
</gene>
<organism evidence="1 5">
    <name type="scientific">Rotaria sordida</name>
    <dbReference type="NCBI Taxonomy" id="392033"/>
    <lineage>
        <taxon>Eukaryota</taxon>
        <taxon>Metazoa</taxon>
        <taxon>Spiralia</taxon>
        <taxon>Gnathifera</taxon>
        <taxon>Rotifera</taxon>
        <taxon>Eurotatoria</taxon>
        <taxon>Bdelloidea</taxon>
        <taxon>Philodinida</taxon>
        <taxon>Philodinidae</taxon>
        <taxon>Rotaria</taxon>
    </lineage>
</organism>
<dbReference type="Proteomes" id="UP000663864">
    <property type="component" value="Unassembled WGS sequence"/>
</dbReference>
<dbReference type="AlphaFoldDB" id="A0A813QQ25"/>
<dbReference type="EMBL" id="CAJNOH010000022">
    <property type="protein sequence ID" value="CAF0771134.1"/>
    <property type="molecule type" value="Genomic_DNA"/>
</dbReference>
<comment type="caution">
    <text evidence="1">The sequence shown here is derived from an EMBL/GenBank/DDBJ whole genome shotgun (WGS) entry which is preliminary data.</text>
</comment>
<evidence type="ECO:0000313" key="6">
    <source>
        <dbReference type="Proteomes" id="UP000663870"/>
    </source>
</evidence>
<dbReference type="Proteomes" id="UP000663836">
    <property type="component" value="Unassembled WGS sequence"/>
</dbReference>
<protein>
    <recommendedName>
        <fullName evidence="7">Late endosomal/lysosomal adaptor and MAPK and MTOR activator 5</fullName>
    </recommendedName>
</protein>
<evidence type="ECO:0000313" key="2">
    <source>
        <dbReference type="EMBL" id="CAF1082010.1"/>
    </source>
</evidence>
<evidence type="ECO:0000313" key="5">
    <source>
        <dbReference type="Proteomes" id="UP000663854"/>
    </source>
</evidence>
<dbReference type="EMBL" id="CAJOBD010000384">
    <property type="protein sequence ID" value="CAF3658674.1"/>
    <property type="molecule type" value="Genomic_DNA"/>
</dbReference>
<sequence length="99" mass="10614">MHGNNMGEVIDGFINKVTADFKSSHTNITGVVITDNNGLVLASHNVNNDCSGAIALLSDLASTLLERPAIVCLENGDNKIIIREAGKAVFSIYTETIRR</sequence>
<dbReference type="Pfam" id="PF16672">
    <property type="entry name" value="LAMTOR5"/>
    <property type="match status" value="1"/>
</dbReference>
<evidence type="ECO:0008006" key="7">
    <source>
        <dbReference type="Google" id="ProtNLM"/>
    </source>
</evidence>
<dbReference type="Gene3D" id="3.30.450.30">
    <property type="entry name" value="Dynein light chain 2a, cytoplasmic"/>
    <property type="match status" value="1"/>
</dbReference>
<evidence type="ECO:0000313" key="3">
    <source>
        <dbReference type="EMBL" id="CAF1444541.1"/>
    </source>
</evidence>
<dbReference type="EMBL" id="CAJNOL010001972">
    <property type="protein sequence ID" value="CAF1444541.1"/>
    <property type="molecule type" value="Genomic_DNA"/>
</dbReference>